<proteinExistence type="evidence at transcript level"/>
<accession>I3STL9</accession>
<dbReference type="AlphaFoldDB" id="I3STL9"/>
<organism evidence="1">
    <name type="scientific">Medicago truncatula</name>
    <name type="common">Barrel medic</name>
    <name type="synonym">Medicago tribuloides</name>
    <dbReference type="NCBI Taxonomy" id="3880"/>
    <lineage>
        <taxon>Eukaryota</taxon>
        <taxon>Viridiplantae</taxon>
        <taxon>Streptophyta</taxon>
        <taxon>Embryophyta</taxon>
        <taxon>Tracheophyta</taxon>
        <taxon>Spermatophyta</taxon>
        <taxon>Magnoliopsida</taxon>
        <taxon>eudicotyledons</taxon>
        <taxon>Gunneridae</taxon>
        <taxon>Pentapetalae</taxon>
        <taxon>rosids</taxon>
        <taxon>fabids</taxon>
        <taxon>Fabales</taxon>
        <taxon>Fabaceae</taxon>
        <taxon>Papilionoideae</taxon>
        <taxon>50 kb inversion clade</taxon>
        <taxon>NPAAA clade</taxon>
        <taxon>Hologalegina</taxon>
        <taxon>IRL clade</taxon>
        <taxon>Trifolieae</taxon>
        <taxon>Medicago</taxon>
    </lineage>
</organism>
<sequence length="53" mass="6231">MMWWNVILERNLIVNSFWKMRLRKGLIVSSGVRLKTTPEIASEKRFCYGGGEE</sequence>
<reference evidence="1" key="1">
    <citation type="submission" date="2012-05" db="EMBL/GenBank/DDBJ databases">
        <authorList>
            <person name="Krishnakumar V."/>
            <person name="Cheung F."/>
            <person name="Xiao Y."/>
            <person name="Chan A."/>
            <person name="Moskal W.A."/>
            <person name="Town C.D."/>
        </authorList>
    </citation>
    <scope>NUCLEOTIDE SEQUENCE</scope>
</reference>
<protein>
    <submittedName>
        <fullName evidence="1">Uncharacterized protein</fullName>
    </submittedName>
</protein>
<evidence type="ECO:0000313" key="1">
    <source>
        <dbReference type="EMBL" id="AFK43611.1"/>
    </source>
</evidence>
<name>I3STL9_MEDTR</name>
<dbReference type="EMBL" id="BT143817">
    <property type="protein sequence ID" value="AFK43611.1"/>
    <property type="molecule type" value="mRNA"/>
</dbReference>